<organism evidence="2">
    <name type="scientific">CrAss-like virus sp. ctt4r3</name>
    <dbReference type="NCBI Taxonomy" id="2823619"/>
    <lineage>
        <taxon>Viruses</taxon>
        <taxon>Duplodnaviria</taxon>
        <taxon>Heunggongvirae</taxon>
        <taxon>Uroviricota</taxon>
        <taxon>Caudoviricetes</taxon>
        <taxon>Crassvirales</taxon>
    </lineage>
</organism>
<proteinExistence type="predicted"/>
<protein>
    <submittedName>
        <fullName evidence="2">Uncharacterized protein</fullName>
    </submittedName>
</protein>
<reference evidence="2" key="1">
    <citation type="journal article" date="2021" name="Proc. Natl. Acad. Sci. U.S.A.">
        <title>A Catalog of Tens of Thousands of Viruses from Human Metagenomes Reveals Hidden Associations with Chronic Diseases.</title>
        <authorList>
            <person name="Tisza M.J."/>
            <person name="Buck C.B."/>
        </authorList>
    </citation>
    <scope>NUCLEOTIDE SEQUENCE</scope>
    <source>
        <strain evidence="2">Ctt4r3</strain>
    </source>
</reference>
<dbReference type="EMBL" id="BK014649">
    <property type="protein sequence ID" value="DAD65846.1"/>
    <property type="molecule type" value="Genomic_DNA"/>
</dbReference>
<keyword evidence="1" id="KW-0472">Membrane</keyword>
<evidence type="ECO:0000256" key="1">
    <source>
        <dbReference type="SAM" id="Phobius"/>
    </source>
</evidence>
<name>A0A8S5L7H0_9CAUD</name>
<feature type="transmembrane region" description="Helical" evidence="1">
    <location>
        <begin position="6"/>
        <end position="22"/>
    </location>
</feature>
<keyword evidence="1" id="KW-1133">Transmembrane helix</keyword>
<evidence type="ECO:0000313" key="2">
    <source>
        <dbReference type="EMBL" id="DAD65846.1"/>
    </source>
</evidence>
<accession>A0A8S5L7H0</accession>
<sequence length="138" mass="15870">MRKLKVILMIVISLVMIPFSAISQKRYKIDGDTVIVFTPKETRKLAIKLLEGEKYEKLYLTANEIQRLQDSVISYQSYHIAIRDSLLVVSINSLDTLNTKLIDYQKRYLTERKKKRRNGWIAAGSVVLNIVLIGLASQ</sequence>
<keyword evidence="1" id="KW-0812">Transmembrane</keyword>
<feature type="transmembrane region" description="Helical" evidence="1">
    <location>
        <begin position="119"/>
        <end position="137"/>
    </location>
</feature>